<proteinExistence type="predicted"/>
<comment type="caution">
    <text evidence="1">The sequence shown here is derived from an EMBL/GenBank/DDBJ whole genome shotgun (WGS) entry which is preliminary data.</text>
</comment>
<dbReference type="RefSeq" id="WP_310024539.1">
    <property type="nucleotide sequence ID" value="NZ_JAVDVI010000002.1"/>
</dbReference>
<evidence type="ECO:0008006" key="3">
    <source>
        <dbReference type="Google" id="ProtNLM"/>
    </source>
</evidence>
<dbReference type="Proteomes" id="UP001255185">
    <property type="component" value="Unassembled WGS sequence"/>
</dbReference>
<protein>
    <recommendedName>
        <fullName evidence="3">Lipoprotein</fullName>
    </recommendedName>
</protein>
<gene>
    <name evidence="1" type="ORF">J2X31_000768</name>
</gene>
<dbReference type="EMBL" id="JAVDVI010000002">
    <property type="protein sequence ID" value="MDR6966770.1"/>
    <property type="molecule type" value="Genomic_DNA"/>
</dbReference>
<name>A0ABU1TLF9_9FLAO</name>
<evidence type="ECO:0000313" key="1">
    <source>
        <dbReference type="EMBL" id="MDR6966770.1"/>
    </source>
</evidence>
<reference evidence="1 2" key="1">
    <citation type="submission" date="2023-07" db="EMBL/GenBank/DDBJ databases">
        <title>Sorghum-associated microbial communities from plants grown in Nebraska, USA.</title>
        <authorList>
            <person name="Schachtman D."/>
        </authorList>
    </citation>
    <scope>NUCLEOTIDE SEQUENCE [LARGE SCALE GENOMIC DNA]</scope>
    <source>
        <strain evidence="1 2">3773</strain>
    </source>
</reference>
<accession>A0ABU1TLF9</accession>
<keyword evidence="2" id="KW-1185">Reference proteome</keyword>
<sequence>MKKIVVLSLISFLIFSCNCKKKATEENKNMKAQLLNSCPENFECTLEVFPNKTMNVKTGDVSGTYFELEDFNGTTVYHYTYNQKTNKLYQDAGYREEIIFELASDVSDLKLSDEELQKAKMIFGVWCYCKGKAGNYKVAKGNFSKKGNEISIDFPAVVDDQKVKELRIKL</sequence>
<organism evidence="1 2">
    <name type="scientific">Flavobacterium arsenatis</name>
    <dbReference type="NCBI Taxonomy" id="1484332"/>
    <lineage>
        <taxon>Bacteria</taxon>
        <taxon>Pseudomonadati</taxon>
        <taxon>Bacteroidota</taxon>
        <taxon>Flavobacteriia</taxon>
        <taxon>Flavobacteriales</taxon>
        <taxon>Flavobacteriaceae</taxon>
        <taxon>Flavobacterium</taxon>
    </lineage>
</organism>
<evidence type="ECO:0000313" key="2">
    <source>
        <dbReference type="Proteomes" id="UP001255185"/>
    </source>
</evidence>
<dbReference type="PROSITE" id="PS51257">
    <property type="entry name" value="PROKAR_LIPOPROTEIN"/>
    <property type="match status" value="1"/>
</dbReference>